<evidence type="ECO:0000313" key="2">
    <source>
        <dbReference type="Proteomes" id="UP001603857"/>
    </source>
</evidence>
<comment type="caution">
    <text evidence="1">The sequence shown here is derived from an EMBL/GenBank/DDBJ whole genome shotgun (WGS) entry which is preliminary data.</text>
</comment>
<dbReference type="EMBL" id="JBGMDY010000004">
    <property type="protein sequence ID" value="KAL2337177.1"/>
    <property type="molecule type" value="Genomic_DNA"/>
</dbReference>
<dbReference type="Proteomes" id="UP001603857">
    <property type="component" value="Unassembled WGS sequence"/>
</dbReference>
<accession>A0ABD1MN00</accession>
<protein>
    <submittedName>
        <fullName evidence="1">Uncharacterized protein</fullName>
    </submittedName>
</protein>
<name>A0ABD1MN00_9FABA</name>
<proteinExistence type="predicted"/>
<organism evidence="1 2">
    <name type="scientific">Flemingia macrophylla</name>
    <dbReference type="NCBI Taxonomy" id="520843"/>
    <lineage>
        <taxon>Eukaryota</taxon>
        <taxon>Viridiplantae</taxon>
        <taxon>Streptophyta</taxon>
        <taxon>Embryophyta</taxon>
        <taxon>Tracheophyta</taxon>
        <taxon>Spermatophyta</taxon>
        <taxon>Magnoliopsida</taxon>
        <taxon>eudicotyledons</taxon>
        <taxon>Gunneridae</taxon>
        <taxon>Pentapetalae</taxon>
        <taxon>rosids</taxon>
        <taxon>fabids</taxon>
        <taxon>Fabales</taxon>
        <taxon>Fabaceae</taxon>
        <taxon>Papilionoideae</taxon>
        <taxon>50 kb inversion clade</taxon>
        <taxon>NPAAA clade</taxon>
        <taxon>indigoferoid/millettioid clade</taxon>
        <taxon>Phaseoleae</taxon>
        <taxon>Flemingia</taxon>
    </lineage>
</organism>
<gene>
    <name evidence="1" type="ORF">Fmac_011623</name>
</gene>
<reference evidence="1 2" key="1">
    <citation type="submission" date="2024-08" db="EMBL/GenBank/DDBJ databases">
        <title>Insights into the chromosomal genome structure of Flemingia macrophylla.</title>
        <authorList>
            <person name="Ding Y."/>
            <person name="Zhao Y."/>
            <person name="Bi W."/>
            <person name="Wu M."/>
            <person name="Zhao G."/>
            <person name="Gong Y."/>
            <person name="Li W."/>
            <person name="Zhang P."/>
        </authorList>
    </citation>
    <scope>NUCLEOTIDE SEQUENCE [LARGE SCALE GENOMIC DNA]</scope>
    <source>
        <strain evidence="1">DYQJB</strain>
        <tissue evidence="1">Leaf</tissue>
    </source>
</reference>
<sequence>MTQEEKFMDEDVFLDKTLFSTNEESLILHDIKQCQSLATYLSKWTYPTLHADYVSQSCSIGHKLSYQPLVSTYNTNSSPTTHLATTNEFTEPVQQIRQSRPQQLSKCRADQLLETYNETLRGHSPLAPIKQCITRRLKMN</sequence>
<dbReference type="AlphaFoldDB" id="A0ABD1MN00"/>
<evidence type="ECO:0000313" key="1">
    <source>
        <dbReference type="EMBL" id="KAL2337177.1"/>
    </source>
</evidence>
<keyword evidence="2" id="KW-1185">Reference proteome</keyword>